<dbReference type="RefSeq" id="WP_039869731.1">
    <property type="nucleotide sequence ID" value="NZ_BPTR01000001.1"/>
</dbReference>
<evidence type="ECO:0000313" key="2">
    <source>
        <dbReference type="Proteomes" id="UP000887043"/>
    </source>
</evidence>
<dbReference type="Proteomes" id="UP000887043">
    <property type="component" value="Unassembled WGS sequence"/>
</dbReference>
<gene>
    <name evidence="1" type="ORF">PRRU23_25600</name>
</gene>
<proteinExistence type="predicted"/>
<protein>
    <submittedName>
        <fullName evidence="1">Uncharacterized protein</fullName>
    </submittedName>
</protein>
<name>A0AA37I4I2_SEGBR</name>
<sequence>MNKKLIRLTESDLHRIVKESVNRVLREWDEYNEFDRNGDASDVSPSYERYEHMRIKLLREPTIHSLVNVLTANAYQTHRDNSPQSFF</sequence>
<dbReference type="AlphaFoldDB" id="A0AA37I4I2"/>
<dbReference type="EMBL" id="BPTR01000001">
    <property type="protein sequence ID" value="GJG28860.1"/>
    <property type="molecule type" value="Genomic_DNA"/>
</dbReference>
<accession>A0AA37I4I2</accession>
<organism evidence="1 2">
    <name type="scientific">Segatella bryantii</name>
    <name type="common">Prevotella bryantii</name>
    <dbReference type="NCBI Taxonomy" id="77095"/>
    <lineage>
        <taxon>Bacteria</taxon>
        <taxon>Pseudomonadati</taxon>
        <taxon>Bacteroidota</taxon>
        <taxon>Bacteroidia</taxon>
        <taxon>Bacteroidales</taxon>
        <taxon>Prevotellaceae</taxon>
        <taxon>Segatella</taxon>
    </lineage>
</organism>
<evidence type="ECO:0000313" key="1">
    <source>
        <dbReference type="EMBL" id="GJG28860.1"/>
    </source>
</evidence>
<comment type="caution">
    <text evidence="1">The sequence shown here is derived from an EMBL/GenBank/DDBJ whole genome shotgun (WGS) entry which is preliminary data.</text>
</comment>
<reference evidence="1" key="1">
    <citation type="submission" date="2021-08" db="EMBL/GenBank/DDBJ databases">
        <title>Prevotella lacticifex sp. nov., isolated from rumen of cow.</title>
        <authorList>
            <person name="Shinkai T."/>
            <person name="Ikeyama N."/>
            <person name="Kumagai M."/>
            <person name="Ohmori H."/>
            <person name="Sakamoto M."/>
            <person name="Ohkuma M."/>
            <person name="Mitsumori M."/>
        </authorList>
    </citation>
    <scope>NUCLEOTIDE SEQUENCE</scope>
    <source>
        <strain evidence="1">DSM 11371</strain>
    </source>
</reference>